<dbReference type="Gene3D" id="3.30.43.10">
    <property type="entry name" value="Uridine Diphospho-n-acetylenolpyruvylglucosamine Reductase, domain 2"/>
    <property type="match status" value="1"/>
</dbReference>
<dbReference type="InterPro" id="IPR036856">
    <property type="entry name" value="Ald_Oxase/Xan_DH_a/b_sf"/>
</dbReference>
<feature type="binding site" evidence="13">
    <location>
        <position position="1115"/>
    </location>
    <ligand>
        <name>substrate</name>
    </ligand>
</feature>
<feature type="binding site" evidence="14">
    <location>
        <position position="1017"/>
    </location>
    <ligand>
        <name>Mo-molybdopterin</name>
        <dbReference type="ChEBI" id="CHEBI:71302"/>
    </ligand>
    <ligandPart>
        <name>Mo</name>
        <dbReference type="ChEBI" id="CHEBI:28685"/>
    </ligandPart>
</feature>
<feature type="binding site" evidence="13">
    <location>
        <position position="526"/>
    </location>
    <ligand>
        <name>FAD</name>
        <dbReference type="ChEBI" id="CHEBI:57692"/>
    </ligand>
</feature>
<dbReference type="SMART" id="SM01008">
    <property type="entry name" value="Ald_Xan_dh_C"/>
    <property type="match status" value="1"/>
</dbReference>
<feature type="binding site" evidence="13">
    <location>
        <position position="907"/>
    </location>
    <ligand>
        <name>substrate</name>
    </ligand>
</feature>
<dbReference type="InterPro" id="IPR036884">
    <property type="entry name" value="2Fe-2S-bd_dom_sf"/>
</dbReference>
<dbReference type="InterPro" id="IPR016166">
    <property type="entry name" value="FAD-bd_PCMH"/>
</dbReference>
<dbReference type="SUPFAM" id="SSF54292">
    <property type="entry name" value="2Fe-2S ferredoxin-like"/>
    <property type="match status" value="1"/>
</dbReference>
<dbReference type="GO" id="GO:0051537">
    <property type="term" value="F:2 iron, 2 sulfur cluster binding"/>
    <property type="evidence" value="ECO:0007669"/>
    <property type="project" value="UniProtKB-KW"/>
</dbReference>
<feature type="binding site" evidence="13">
    <location>
        <position position="985"/>
    </location>
    <ligand>
        <name>substrate</name>
    </ligand>
</feature>
<evidence type="ECO:0000256" key="14">
    <source>
        <dbReference type="PIRSR" id="PIRSR000127-3"/>
    </source>
</evidence>
<dbReference type="EMBL" id="DF830073">
    <property type="protein sequence ID" value="GAK64735.1"/>
    <property type="molecule type" value="Genomic_DNA"/>
</dbReference>
<dbReference type="InterPro" id="IPR036318">
    <property type="entry name" value="FAD-bd_PCMH-like_sf"/>
</dbReference>
<evidence type="ECO:0000256" key="1">
    <source>
        <dbReference type="ARBA" id="ARBA00001974"/>
    </source>
</evidence>
<dbReference type="InterPro" id="IPR037165">
    <property type="entry name" value="AldOxase/xan_DH_Mopterin-bd_sf"/>
</dbReference>
<feature type="binding site" evidence="13">
    <location>
        <position position="1019"/>
    </location>
    <ligand>
        <name>substrate</name>
    </ligand>
</feature>
<dbReference type="InterPro" id="IPR046867">
    <property type="entry name" value="AldOxase/xan_DH_MoCoBD2"/>
</dbReference>
<feature type="binding site" evidence="14">
    <location>
        <position position="872"/>
    </location>
    <ligand>
        <name>Mo-molybdopterin</name>
        <dbReference type="ChEBI" id="CHEBI:71302"/>
    </ligand>
    <ligandPart>
        <name>Mo</name>
        <dbReference type="ChEBI" id="CHEBI:28685"/>
    </ligandPart>
</feature>
<dbReference type="Pfam" id="PF03450">
    <property type="entry name" value="CO_deh_flav_C"/>
    <property type="match status" value="1"/>
</dbReference>
<dbReference type="Gene3D" id="1.10.150.120">
    <property type="entry name" value="[2Fe-2S]-binding domain"/>
    <property type="match status" value="1"/>
</dbReference>
<dbReference type="GeneID" id="26303708"/>
<feature type="binding site" evidence="13">
    <location>
        <position position="437"/>
    </location>
    <ligand>
        <name>FAD</name>
        <dbReference type="ChEBI" id="CHEBI:57692"/>
    </ligand>
</feature>
<dbReference type="FunFam" id="3.30.465.10:FF:000004">
    <property type="entry name" value="Xanthine dehydrogenase/oxidase"/>
    <property type="match status" value="1"/>
</dbReference>
<reference evidence="16" key="1">
    <citation type="journal article" date="2014" name="Genome Announc.">
        <title>Draft Genome Sequence of the Yeast Pseudozyma antarctica Type Strain JCM10317, a Producer of the Glycolipid Biosurfactants, Mannosylerythritol Lipids.</title>
        <authorList>
            <person name="Saika A."/>
            <person name="Koike H."/>
            <person name="Hori T."/>
            <person name="Fukuoka T."/>
            <person name="Sato S."/>
            <person name="Habe H."/>
            <person name="Kitamoto D."/>
            <person name="Morita T."/>
        </authorList>
    </citation>
    <scope>NUCLEOTIDE SEQUENCE [LARGE SCALE GENOMIC DNA]</scope>
    <source>
        <strain evidence="16">JCM 10317</strain>
    </source>
</reference>
<evidence type="ECO:0000256" key="7">
    <source>
        <dbReference type="ARBA" id="ARBA00022827"/>
    </source>
</evidence>
<evidence type="ECO:0000256" key="4">
    <source>
        <dbReference type="ARBA" id="ARBA00022630"/>
    </source>
</evidence>
<keyword evidence="8" id="KW-0560">Oxidoreductase</keyword>
<gene>
    <name evidence="15" type="ORF">PAN0_006c2950</name>
</gene>
<dbReference type="Pfam" id="PF01799">
    <property type="entry name" value="Fer2_2"/>
    <property type="match status" value="1"/>
</dbReference>
<dbReference type="Gene3D" id="3.90.1170.50">
    <property type="entry name" value="Aldehyde oxidase/xanthine dehydrogenase, a/b hammerhead"/>
    <property type="match status" value="1"/>
</dbReference>
<evidence type="ECO:0000313" key="16">
    <source>
        <dbReference type="Proteomes" id="UP000053758"/>
    </source>
</evidence>
<dbReference type="PROSITE" id="PS51085">
    <property type="entry name" value="2FE2S_FER_2"/>
    <property type="match status" value="1"/>
</dbReference>
<feature type="binding site" evidence="14">
    <location>
        <position position="183"/>
    </location>
    <ligand>
        <name>[2Fe-2S] cluster</name>
        <dbReference type="ChEBI" id="CHEBI:190135"/>
        <label>2</label>
    </ligand>
</feature>
<feature type="binding site" evidence="14">
    <location>
        <position position="70"/>
    </location>
    <ligand>
        <name>[2Fe-2S] cluster</name>
        <dbReference type="ChEBI" id="CHEBI:190135"/>
        <label>1</label>
    </ligand>
</feature>
<evidence type="ECO:0000256" key="6">
    <source>
        <dbReference type="ARBA" id="ARBA00022723"/>
    </source>
</evidence>
<dbReference type="InterPro" id="IPR001041">
    <property type="entry name" value="2Fe-2S_ferredoxin-type"/>
</dbReference>
<dbReference type="SUPFAM" id="SSF55447">
    <property type="entry name" value="CO dehydrogenase flavoprotein C-terminal domain-like"/>
    <property type="match status" value="1"/>
</dbReference>
<dbReference type="PROSITE" id="PS00197">
    <property type="entry name" value="2FE2S_FER_1"/>
    <property type="match status" value="1"/>
</dbReference>
<dbReference type="SUPFAM" id="SSF47741">
    <property type="entry name" value="CO dehydrogenase ISP C-domain like"/>
    <property type="match status" value="1"/>
</dbReference>
<feature type="binding site" evidence="14">
    <location>
        <position position="1185"/>
    </location>
    <ligand>
        <name>Mo-molybdopterin</name>
        <dbReference type="ChEBI" id="CHEBI:71302"/>
    </ligand>
    <ligandPart>
        <name>Mo</name>
        <dbReference type="ChEBI" id="CHEBI:28685"/>
    </ligandPart>
</feature>
<evidence type="ECO:0000256" key="3">
    <source>
        <dbReference type="ARBA" id="ARBA00022505"/>
    </source>
</evidence>
<dbReference type="Gene3D" id="3.10.20.30">
    <property type="match status" value="1"/>
</dbReference>
<keyword evidence="4" id="KW-0285">Flavoprotein</keyword>
<protein>
    <submittedName>
        <fullName evidence="15">Xanthine dehydrogenase/oxidase</fullName>
    </submittedName>
</protein>
<accession>A0A081CDI9</accession>
<dbReference type="InterPro" id="IPR016167">
    <property type="entry name" value="FAD-bd_PCMH_sub1"/>
</dbReference>
<dbReference type="InterPro" id="IPR016169">
    <property type="entry name" value="FAD-bd_PCMH_sub2"/>
</dbReference>
<evidence type="ECO:0000256" key="13">
    <source>
        <dbReference type="PIRSR" id="PIRSR000127-2"/>
    </source>
</evidence>
<comment type="cofactor">
    <cofactor evidence="11">
        <name>[2Fe-2S] cluster</name>
        <dbReference type="ChEBI" id="CHEBI:190135"/>
    </cofactor>
</comment>
<feature type="binding site" evidence="14">
    <location>
        <position position="147"/>
    </location>
    <ligand>
        <name>[2Fe-2S] cluster</name>
        <dbReference type="ChEBI" id="CHEBI:190135"/>
        <label>2</label>
    </ligand>
</feature>
<keyword evidence="5 14" id="KW-0001">2Fe-2S</keyword>
<comment type="similarity">
    <text evidence="2">Belongs to the xanthine dehydrogenase family.</text>
</comment>
<dbReference type="OrthoDB" id="8300278at2759"/>
<dbReference type="InterPro" id="IPR002346">
    <property type="entry name" value="Mopterin_DH_FAD-bd"/>
</dbReference>
<dbReference type="InterPro" id="IPR000674">
    <property type="entry name" value="Ald_Oxase/Xan_DH_a/b"/>
</dbReference>
<dbReference type="GO" id="GO:0016491">
    <property type="term" value="F:oxidoreductase activity"/>
    <property type="evidence" value="ECO:0007669"/>
    <property type="project" value="UniProtKB-KW"/>
</dbReference>
<dbReference type="GO" id="GO:0071949">
    <property type="term" value="F:FAD binding"/>
    <property type="evidence" value="ECO:0007669"/>
    <property type="project" value="InterPro"/>
</dbReference>
<feature type="active site" description="Proton acceptor" evidence="12">
    <location>
        <position position="1384"/>
    </location>
</feature>
<dbReference type="PANTHER" id="PTHR45444">
    <property type="entry name" value="XANTHINE DEHYDROGENASE"/>
    <property type="match status" value="1"/>
</dbReference>
<feature type="binding site" evidence="13">
    <location>
        <position position="460"/>
    </location>
    <ligand>
        <name>FAD</name>
        <dbReference type="ChEBI" id="CHEBI:57692"/>
    </ligand>
</feature>
<dbReference type="SUPFAM" id="SSF56176">
    <property type="entry name" value="FAD-binding/transporter-associated domain-like"/>
    <property type="match status" value="1"/>
</dbReference>
<dbReference type="FunFam" id="3.90.1170.50:FF:000001">
    <property type="entry name" value="Aldehyde oxidase 1"/>
    <property type="match status" value="1"/>
</dbReference>
<dbReference type="SUPFAM" id="SSF54665">
    <property type="entry name" value="CO dehydrogenase molybdoprotein N-domain-like"/>
    <property type="match status" value="1"/>
</dbReference>
<dbReference type="InterPro" id="IPR006058">
    <property type="entry name" value="2Fe2S_fd_BS"/>
</dbReference>
<organism evidence="15 16">
    <name type="scientific">Pseudozyma antarctica</name>
    <name type="common">Yeast</name>
    <name type="synonym">Candida antarctica</name>
    <dbReference type="NCBI Taxonomy" id="84753"/>
    <lineage>
        <taxon>Eukaryota</taxon>
        <taxon>Fungi</taxon>
        <taxon>Dikarya</taxon>
        <taxon>Basidiomycota</taxon>
        <taxon>Ustilaginomycotina</taxon>
        <taxon>Ustilaginomycetes</taxon>
        <taxon>Ustilaginales</taxon>
        <taxon>Ustilaginaceae</taxon>
        <taxon>Moesziomyces</taxon>
    </lineage>
</organism>
<dbReference type="PANTHER" id="PTHR45444:SF3">
    <property type="entry name" value="XANTHINE DEHYDROGENASE"/>
    <property type="match status" value="1"/>
</dbReference>
<dbReference type="PROSITE" id="PS51387">
    <property type="entry name" value="FAD_PCMH"/>
    <property type="match status" value="1"/>
</dbReference>
<feature type="binding site" evidence="14">
    <location>
        <position position="73"/>
    </location>
    <ligand>
        <name>[2Fe-2S] cluster</name>
        <dbReference type="ChEBI" id="CHEBI:190135"/>
        <label>1</label>
    </ligand>
</feature>
<dbReference type="FunFam" id="3.30.365.10:FF:000003">
    <property type="entry name" value="Aldehyde oxidase 1"/>
    <property type="match status" value="1"/>
</dbReference>
<evidence type="ECO:0000256" key="5">
    <source>
        <dbReference type="ARBA" id="ARBA00022714"/>
    </source>
</evidence>
<keyword evidence="3 14" id="KW-0500">Molybdenum</keyword>
<dbReference type="InterPro" id="IPR002888">
    <property type="entry name" value="2Fe-2S-bd"/>
</dbReference>
<dbReference type="FunFam" id="3.30.365.10:FF:000004">
    <property type="entry name" value="Xanthine dehydrogenase oxidase"/>
    <property type="match status" value="1"/>
</dbReference>
<comment type="cofactor">
    <cofactor evidence="14">
        <name>Mo-molybdopterin</name>
        <dbReference type="ChEBI" id="CHEBI:71302"/>
    </cofactor>
    <text evidence="14">Binds 1 Mo-molybdopterin (Mo-MPT) cofactor per subunit.</text>
</comment>
<dbReference type="Pfam" id="PF00111">
    <property type="entry name" value="Fer2"/>
    <property type="match status" value="1"/>
</dbReference>
<dbReference type="Pfam" id="PF02738">
    <property type="entry name" value="MoCoBD_1"/>
    <property type="match status" value="1"/>
</dbReference>
<dbReference type="InterPro" id="IPR005107">
    <property type="entry name" value="CO_DH_flav_C"/>
</dbReference>
<proteinExistence type="inferred from homology"/>
<dbReference type="RefSeq" id="XP_014657078.1">
    <property type="nucleotide sequence ID" value="XM_014801592.1"/>
</dbReference>
<evidence type="ECO:0000256" key="9">
    <source>
        <dbReference type="ARBA" id="ARBA00023004"/>
    </source>
</evidence>
<dbReference type="SMART" id="SM01092">
    <property type="entry name" value="CO_deh_flav_C"/>
    <property type="match status" value="1"/>
</dbReference>
<dbReference type="InterPro" id="IPR016208">
    <property type="entry name" value="Ald_Oxase/xanthine_DH-like"/>
</dbReference>
<dbReference type="PIRSF" id="PIRSF000127">
    <property type="entry name" value="Xanthine_DH"/>
    <property type="match status" value="1"/>
</dbReference>
<dbReference type="SUPFAM" id="SSF56003">
    <property type="entry name" value="Molybdenum cofactor-binding domain"/>
    <property type="match status" value="1"/>
</dbReference>
<feature type="binding site" evidence="14">
    <location>
        <position position="903"/>
    </location>
    <ligand>
        <name>Mo-molybdopterin</name>
        <dbReference type="ChEBI" id="CHEBI:71302"/>
    </ligand>
    <ligandPart>
        <name>Mo</name>
        <dbReference type="ChEBI" id="CHEBI:28685"/>
    </ligandPart>
</feature>
<evidence type="ECO:0000256" key="8">
    <source>
        <dbReference type="ARBA" id="ARBA00023002"/>
    </source>
</evidence>
<evidence type="ECO:0000313" key="15">
    <source>
        <dbReference type="EMBL" id="GAK64735.1"/>
    </source>
</evidence>
<evidence type="ECO:0000256" key="2">
    <source>
        <dbReference type="ARBA" id="ARBA00006849"/>
    </source>
</evidence>
<dbReference type="Pfam" id="PF20256">
    <property type="entry name" value="MoCoBD_2"/>
    <property type="match status" value="1"/>
</dbReference>
<comment type="cofactor">
    <cofactor evidence="1 13">
        <name>FAD</name>
        <dbReference type="ChEBI" id="CHEBI:57692"/>
    </cofactor>
</comment>
<evidence type="ECO:0000256" key="10">
    <source>
        <dbReference type="ARBA" id="ARBA00023014"/>
    </source>
</evidence>
<dbReference type="HOGENOM" id="CLU_001681_1_2_1"/>
<evidence type="ECO:0000256" key="11">
    <source>
        <dbReference type="ARBA" id="ARBA00034078"/>
    </source>
</evidence>
<keyword evidence="16" id="KW-1185">Reference proteome</keyword>
<dbReference type="GO" id="GO:0005506">
    <property type="term" value="F:iron ion binding"/>
    <property type="evidence" value="ECO:0007669"/>
    <property type="project" value="InterPro"/>
</dbReference>
<feature type="binding site" evidence="14">
    <location>
        <position position="150"/>
    </location>
    <ligand>
        <name>[2Fe-2S] cluster</name>
        <dbReference type="ChEBI" id="CHEBI:190135"/>
        <label>2</label>
    </ligand>
</feature>
<dbReference type="Pfam" id="PF01315">
    <property type="entry name" value="Ald_Xan_dh_C"/>
    <property type="match status" value="1"/>
</dbReference>
<dbReference type="InterPro" id="IPR008274">
    <property type="entry name" value="AldOxase/xan_DH_MoCoBD1"/>
</dbReference>
<feature type="binding site" evidence="14">
    <location>
        <position position="185"/>
    </location>
    <ligand>
        <name>[2Fe-2S] cluster</name>
        <dbReference type="ChEBI" id="CHEBI:190135"/>
        <label>2</label>
    </ligand>
</feature>
<keyword evidence="9 14" id="KW-0408">Iron</keyword>
<comment type="cofactor">
    <cofactor evidence="14">
        <name>[2Fe-2S] cluster</name>
        <dbReference type="ChEBI" id="CHEBI:190135"/>
    </cofactor>
    <text evidence="14">Binds 2 [2Fe-2S] clusters.</text>
</comment>
<evidence type="ECO:0000256" key="12">
    <source>
        <dbReference type="PIRSR" id="PIRSR000127-1"/>
    </source>
</evidence>
<name>A0A081CDI9_PSEA2</name>
<dbReference type="Pfam" id="PF00941">
    <property type="entry name" value="FAD_binding_5"/>
    <property type="match status" value="1"/>
</dbReference>
<dbReference type="FunFam" id="3.30.365.10:FF:000001">
    <property type="entry name" value="Xanthine dehydrogenase oxidase"/>
    <property type="match status" value="1"/>
</dbReference>
<feature type="binding site" evidence="14">
    <location>
        <position position="65"/>
    </location>
    <ligand>
        <name>[2Fe-2S] cluster</name>
        <dbReference type="ChEBI" id="CHEBI:190135"/>
        <label>1</label>
    </ligand>
</feature>
<dbReference type="InterPro" id="IPR012675">
    <property type="entry name" value="Beta-grasp_dom_sf"/>
</dbReference>
<dbReference type="InterPro" id="IPR036683">
    <property type="entry name" value="CO_DH_flav_C_dom_sf"/>
</dbReference>
<dbReference type="InterPro" id="IPR036010">
    <property type="entry name" value="2Fe-2S_ferredoxin-like_sf"/>
</dbReference>
<dbReference type="Proteomes" id="UP000053758">
    <property type="component" value="Unassembled WGS sequence"/>
</dbReference>
<dbReference type="Gene3D" id="3.30.365.10">
    <property type="entry name" value="Aldehyde oxidase/xanthine dehydrogenase, molybdopterin binding domain"/>
    <property type="match status" value="4"/>
</dbReference>
<keyword evidence="10 14" id="KW-0411">Iron-sulfur</keyword>
<keyword evidence="6 14" id="KW-0479">Metal-binding</keyword>
<keyword evidence="7 13" id="KW-0274">FAD</keyword>
<dbReference type="Gene3D" id="3.30.390.50">
    <property type="entry name" value="CO dehydrogenase flavoprotein, C-terminal domain"/>
    <property type="match status" value="1"/>
</dbReference>
<feature type="binding site" evidence="14">
    <location>
        <position position="108"/>
    </location>
    <ligand>
        <name>[2Fe-2S] cluster</name>
        <dbReference type="ChEBI" id="CHEBI:190135"/>
        <label>1</label>
    </ligand>
</feature>
<sequence length="1457" mass="157640">MPVPVSATKSVDGFELPAQFAEASKLVFTVNNTRFQLSPAKGDDLDLTLLEFIRSKGFTGTKLGCGEGGCGACTVVVGKYDSAHASGASSSSSSASKAPYRYKSVNACLLPLVAVHGCHVLTVEGIGSSSNPHPIQERIGKLFGSQCGFCTPGIVMSLYATVRNGYGHLTEADIEHSLDGCLCRCTGYRPILDAAKSFATVKSDKNGASASNDTSDESDEAEPSTPPEADLITRTPCAKGADCCMVNGSKKGCAPSTSPSPGISTTAQAIQKVLDPNQFKPYDAAAELIFPPYLAKDAFDAQDLVFVEQLPESDELDGEPQQTKADSSARQVWLRPGSLKSLVECMKLYGLDAGGKIRSGNTETGIEVKFKHLKYSVSIFVSDHIKELAFYRSEERGITVGANLSLTDLVNNLRAERPAGAYAKQVKRAILDNLAYFASNQIRNVATLAGNIATASPISDLNPVWVATGAELSYIDAAAGEVDEKSVNMRDFFLGYRKTALPAGAVITKLFVPWSAEAGSVVQAFKQSKRKDDDIAIVNACLRLSVRDDKILDATLAFGGMGPTTMQSVEAQAFLVGQQFSAPETLSQALQILAKDDFPLSYGVPGGMPVFRKTLALGFLTRLWGLAAPRLGLPKLAAAIEALPDLEELATSTVDRPVTKGLQDLENVAIKQPVGDSIPHLSAMKQVTGEAVYIDDMPPVANELHAGFVLSQRAHAKLLKVDAAEALRMPGVVDFITYKDIPAGGSNIWNPPSMDETFFAEDTVYTVGQIIGLVVADTKRHAQAAAHKVHIEYEDLPHILTIDEAIEAQSFFKPRPVIHRGDKSDEGWSQYDHVLEGETRMGGQEHFYLETNACLVIPGKEDSEIEVISSTQNPSETQVFCASILGIPNNRVVTRVKRLGGGFGGKESRTIAFAAPLTLAAKKLGRPVRVMLDRDEDMLTTGQRHPFMCKWKLAFSKDGTLERLHARVYNNGGWSQDLSQAVLERAMFHIDNCYRIPHLHVEGYICKTNTMSNTAFRGFGGPQGMFFTEDFVHKAAAVLGVRPEAIREKNMYQEDDETHFGQKLVDWNVPTLWQQLKGSADYDARLKAVEKFNAEHRYRKRGLAMIPTKFGISFTAIFLNQAYGVVHVYHHDGSVLFSHGGTEMGQGLHTKMAQVVATELGIPVSMVHLSETNTAQASNTSATAASASSDLNGMALKNACDQINASLAKFRAEVAAKGLSGVEAWKDVVHMAYFNRVQLSAIGHYRTPGIGYNWSDGTGTPFYYFTQGAAVSEVELDTITGDHRIVRADVHMDIGRSINPSIDVGQIEGAFTQGFGLFTLEETLFMNNGQLATRGPGNYKIPAFLDTPSDMRISFLKVQDPGNPAAAKHNKHLGTIQSSKGIGEPPLFLGASVFFALKHAIADARRQYVGDEAEGFHLVAPATPERIRVAIGDPLVRLAQESTPRREGEKSFFVAIS</sequence>
<dbReference type="Gene3D" id="3.30.465.10">
    <property type="match status" value="1"/>
</dbReference>